<feature type="coiled-coil region" evidence="7">
    <location>
        <begin position="55"/>
        <end position="96"/>
    </location>
</feature>
<organism evidence="10 11">
    <name type="scientific">Mycobacterium aquaticum</name>
    <dbReference type="NCBI Taxonomy" id="1927124"/>
    <lineage>
        <taxon>Bacteria</taxon>
        <taxon>Bacillati</taxon>
        <taxon>Actinomycetota</taxon>
        <taxon>Actinomycetes</taxon>
        <taxon>Mycobacteriales</taxon>
        <taxon>Mycobacteriaceae</taxon>
        <taxon>Mycobacterium</taxon>
    </lineage>
</organism>
<dbReference type="PANTHER" id="PTHR47359:SF3">
    <property type="entry name" value="NLP_P60 DOMAIN-CONTAINING PROTEIN-RELATED"/>
    <property type="match status" value="1"/>
</dbReference>
<dbReference type="InterPro" id="IPR049836">
    <property type="entry name" value="RipA"/>
</dbReference>
<protein>
    <submittedName>
        <fullName evidence="10">Peptidase M23</fullName>
    </submittedName>
</protein>
<keyword evidence="6" id="KW-0961">Cell wall biogenesis/degradation</keyword>
<dbReference type="Gene3D" id="6.10.250.3150">
    <property type="match status" value="1"/>
</dbReference>
<evidence type="ECO:0000256" key="1">
    <source>
        <dbReference type="ARBA" id="ARBA00007074"/>
    </source>
</evidence>
<dbReference type="InterPro" id="IPR051794">
    <property type="entry name" value="PG_Endopeptidase_C40"/>
</dbReference>
<dbReference type="GO" id="GO:0071555">
    <property type="term" value="P:cell wall organization"/>
    <property type="evidence" value="ECO:0007669"/>
    <property type="project" value="UniProtKB-KW"/>
</dbReference>
<feature type="region of interest" description="Disordered" evidence="8">
    <location>
        <begin position="221"/>
        <end position="270"/>
    </location>
</feature>
<keyword evidence="3" id="KW-0732">Signal</keyword>
<dbReference type="OrthoDB" id="4771638at2"/>
<evidence type="ECO:0000259" key="9">
    <source>
        <dbReference type="PROSITE" id="PS51935"/>
    </source>
</evidence>
<reference evidence="10 11" key="1">
    <citation type="submission" date="2017-02" db="EMBL/GenBank/DDBJ databases">
        <title>The new phylogeny of genus Mycobacterium.</title>
        <authorList>
            <person name="Tortoli E."/>
            <person name="Trovato A."/>
            <person name="Cirillo D.M."/>
        </authorList>
    </citation>
    <scope>NUCLEOTIDE SEQUENCE [LARGE SCALE GENOMIC DNA]</scope>
    <source>
        <strain evidence="10 11">RW6</strain>
    </source>
</reference>
<evidence type="ECO:0000313" key="10">
    <source>
        <dbReference type="EMBL" id="ORA38573.1"/>
    </source>
</evidence>
<sequence length="472" mass="49278">MRRSLRASRSQLYGRICAVPLAVGMLLATALTGGVPAAVAEPGGPEDVATLVAAVANANQKLQELGAAIQTQQESVNKAIVAVQDARDAADAANREVTDSQQGIADANAAIAAAQKRFDTFAAASYVNGPSSSYLTATDPADMIDAAATSQTLAVSSDQVMADLQRARTEQVNRESTARLAKQKADQAARDAQASQDSAVSALKDAQQTFGTQRDQLQQLTAQRAAAQAKLDQARPMSAPAGGAPNATLPQANPGNWDRAPGAAGQRPANWDSQWDPTLPAIPSAFVQGDPIAIINTVLGISSTSAQVTQNMGRSFLQKLGILPTPTGYTNGAIPRVYGRQASEYVIQRAMSQMGVPYSWGGGNAAGPSRGIDSGADTVGFDCSGLILYAFAGVGIKLPHYSGSQYNAGRKIPSSQMRRGDVIFYGPGGAQHVTLYLGNGQMLEAPYTGSTVKVSPVRTSGMTPYVVRYIEY</sequence>
<evidence type="ECO:0000256" key="6">
    <source>
        <dbReference type="ARBA" id="ARBA00023316"/>
    </source>
</evidence>
<feature type="compositionally biased region" description="Low complexity" evidence="8">
    <location>
        <begin position="221"/>
        <end position="235"/>
    </location>
</feature>
<keyword evidence="11" id="KW-1185">Reference proteome</keyword>
<dbReference type="AlphaFoldDB" id="A0A1X0B8F8"/>
<dbReference type="Proteomes" id="UP000192448">
    <property type="component" value="Unassembled WGS sequence"/>
</dbReference>
<dbReference type="InterPro" id="IPR000064">
    <property type="entry name" value="NLP_P60_dom"/>
</dbReference>
<dbReference type="RefSeq" id="WP_083160902.1">
    <property type="nucleotide sequence ID" value="NZ_MVHF01000003.1"/>
</dbReference>
<comment type="caution">
    <text evidence="10">The sequence shown here is derived from an EMBL/GenBank/DDBJ whole genome shotgun (WGS) entry which is preliminary data.</text>
</comment>
<evidence type="ECO:0000256" key="7">
    <source>
        <dbReference type="SAM" id="Coils"/>
    </source>
</evidence>
<evidence type="ECO:0000256" key="2">
    <source>
        <dbReference type="ARBA" id="ARBA00022670"/>
    </source>
</evidence>
<dbReference type="InterPro" id="IPR038765">
    <property type="entry name" value="Papain-like_cys_pep_sf"/>
</dbReference>
<dbReference type="Pfam" id="PF00877">
    <property type="entry name" value="NLPC_P60"/>
    <property type="match status" value="1"/>
</dbReference>
<proteinExistence type="inferred from homology"/>
<gene>
    <name evidence="10" type="ORF">BST13_04050</name>
</gene>
<keyword evidence="5" id="KW-0788">Thiol protease</keyword>
<dbReference type="SUPFAM" id="SSF54001">
    <property type="entry name" value="Cysteine proteinases"/>
    <property type="match status" value="1"/>
</dbReference>
<dbReference type="PROSITE" id="PS51935">
    <property type="entry name" value="NLPC_P60"/>
    <property type="match status" value="1"/>
</dbReference>
<evidence type="ECO:0000256" key="4">
    <source>
        <dbReference type="ARBA" id="ARBA00022801"/>
    </source>
</evidence>
<dbReference type="EMBL" id="MVHF01000003">
    <property type="protein sequence ID" value="ORA38573.1"/>
    <property type="molecule type" value="Genomic_DNA"/>
</dbReference>
<accession>A0A1X0B8F8</accession>
<dbReference type="GO" id="GO:0006508">
    <property type="term" value="P:proteolysis"/>
    <property type="evidence" value="ECO:0007669"/>
    <property type="project" value="UniProtKB-KW"/>
</dbReference>
<dbReference type="NCBIfam" id="NF033741">
    <property type="entry name" value="NlpC_p60_RipA"/>
    <property type="match status" value="1"/>
</dbReference>
<feature type="compositionally biased region" description="Basic and acidic residues" evidence="8">
    <location>
        <begin position="165"/>
        <end position="189"/>
    </location>
</feature>
<evidence type="ECO:0000313" key="11">
    <source>
        <dbReference type="Proteomes" id="UP000192448"/>
    </source>
</evidence>
<feature type="domain" description="NlpC/P60" evidence="9">
    <location>
        <begin position="340"/>
        <end position="472"/>
    </location>
</feature>
<keyword evidence="4" id="KW-0378">Hydrolase</keyword>
<dbReference type="GO" id="GO:0008234">
    <property type="term" value="F:cysteine-type peptidase activity"/>
    <property type="evidence" value="ECO:0007669"/>
    <property type="project" value="UniProtKB-KW"/>
</dbReference>
<keyword evidence="7" id="KW-0175">Coiled coil</keyword>
<comment type="similarity">
    <text evidence="1">Belongs to the peptidase C40 family.</text>
</comment>
<evidence type="ECO:0000256" key="5">
    <source>
        <dbReference type="ARBA" id="ARBA00022807"/>
    </source>
</evidence>
<feature type="compositionally biased region" description="Low complexity" evidence="8">
    <location>
        <begin position="190"/>
        <end position="200"/>
    </location>
</feature>
<evidence type="ECO:0000256" key="8">
    <source>
        <dbReference type="SAM" id="MobiDB-lite"/>
    </source>
</evidence>
<keyword evidence="2" id="KW-0645">Protease</keyword>
<feature type="region of interest" description="Disordered" evidence="8">
    <location>
        <begin position="165"/>
        <end position="200"/>
    </location>
</feature>
<dbReference type="FunFam" id="3.90.1720.10:FF:000010">
    <property type="entry name" value="Peptidoglycan endopeptidase RipA"/>
    <property type="match status" value="1"/>
</dbReference>
<evidence type="ECO:0000256" key="3">
    <source>
        <dbReference type="ARBA" id="ARBA00022729"/>
    </source>
</evidence>
<name>A0A1X0B8F8_9MYCO</name>
<dbReference type="PANTHER" id="PTHR47359">
    <property type="entry name" value="PEPTIDOGLYCAN DL-ENDOPEPTIDASE CWLO"/>
    <property type="match status" value="1"/>
</dbReference>
<dbReference type="Gene3D" id="3.90.1720.10">
    <property type="entry name" value="endopeptidase domain like (from Nostoc punctiforme)"/>
    <property type="match status" value="1"/>
</dbReference>
<dbReference type="STRING" id="1927124.BST13_04050"/>